<dbReference type="GO" id="GO:0044205">
    <property type="term" value="P:'de novo' UMP biosynthetic process"/>
    <property type="evidence" value="ECO:0007669"/>
    <property type="project" value="UniProtKB-UniRule"/>
</dbReference>
<evidence type="ECO:0000256" key="11">
    <source>
        <dbReference type="HAMAP-Rule" id="MF_00225"/>
    </source>
</evidence>
<dbReference type="Proteomes" id="UP000286100">
    <property type="component" value="Unassembled WGS sequence"/>
</dbReference>
<dbReference type="PANTHER" id="PTHR48109:SF4">
    <property type="entry name" value="DIHYDROOROTATE DEHYDROGENASE (QUINONE), MITOCHONDRIAL"/>
    <property type="match status" value="1"/>
</dbReference>
<comment type="similarity">
    <text evidence="4 11">Belongs to the dihydroorotate dehydrogenase family. Type 2 subfamily.</text>
</comment>
<comment type="cofactor">
    <cofactor evidence="11">
        <name>FMN</name>
        <dbReference type="ChEBI" id="CHEBI:58210"/>
    </cofactor>
    <text evidence="11">Binds 1 FMN per subunit.</text>
</comment>
<comment type="subunit">
    <text evidence="11">Monomer.</text>
</comment>
<dbReference type="UniPathway" id="UPA00070">
    <property type="reaction ID" value="UER00946"/>
</dbReference>
<dbReference type="NCBIfam" id="NF003652">
    <property type="entry name" value="PRK05286.2-5"/>
    <property type="match status" value="1"/>
</dbReference>
<dbReference type="HAMAP" id="MF_00225">
    <property type="entry name" value="DHO_dh_type2"/>
    <property type="match status" value="1"/>
</dbReference>
<keyword evidence="9 11" id="KW-0472">Membrane</keyword>
<feature type="binding site" evidence="11">
    <location>
        <position position="167"/>
    </location>
    <ligand>
        <name>substrate</name>
    </ligand>
</feature>
<keyword evidence="7 11" id="KW-0665">Pyrimidine biosynthesis</keyword>
<dbReference type="PROSITE" id="PS00912">
    <property type="entry name" value="DHODEHASE_2"/>
    <property type="match status" value="1"/>
</dbReference>
<reference evidence="13 14" key="1">
    <citation type="submission" date="2018-09" db="EMBL/GenBank/DDBJ databases">
        <authorList>
            <person name="Zhu H."/>
        </authorList>
    </citation>
    <scope>NUCLEOTIDE SEQUENCE [LARGE SCALE GENOMIC DNA]</scope>
    <source>
        <strain evidence="13 14">K2R01-6</strain>
    </source>
</reference>
<dbReference type="RefSeq" id="WP_119759894.1">
    <property type="nucleotide sequence ID" value="NZ_QYUM01000002.1"/>
</dbReference>
<dbReference type="CDD" id="cd04738">
    <property type="entry name" value="DHOD_2_like"/>
    <property type="match status" value="1"/>
</dbReference>
<evidence type="ECO:0000256" key="1">
    <source>
        <dbReference type="ARBA" id="ARBA00003125"/>
    </source>
</evidence>
<feature type="binding site" evidence="11">
    <location>
        <begin position="107"/>
        <end position="111"/>
    </location>
    <ligand>
        <name>substrate</name>
    </ligand>
</feature>
<feature type="binding site" evidence="11">
    <location>
        <position position="285"/>
    </location>
    <ligand>
        <name>FMN</name>
        <dbReference type="ChEBI" id="CHEBI:58210"/>
    </ligand>
</feature>
<evidence type="ECO:0000256" key="9">
    <source>
        <dbReference type="ARBA" id="ARBA00023136"/>
    </source>
</evidence>
<comment type="pathway">
    <text evidence="3 11">Pyrimidine metabolism; UMP biosynthesis via de novo pathway; orotate from (S)-dihydroorotate (quinone route): step 1/1.</text>
</comment>
<dbReference type="InterPro" id="IPR005719">
    <property type="entry name" value="Dihydroorotate_DH_2"/>
</dbReference>
<dbReference type="Gene3D" id="3.20.20.70">
    <property type="entry name" value="Aldolase class I"/>
    <property type="match status" value="1"/>
</dbReference>
<keyword evidence="5 11" id="KW-0285">Flavoprotein</keyword>
<keyword evidence="14" id="KW-1185">Reference proteome</keyword>
<dbReference type="EC" id="1.3.5.2" evidence="11"/>
<feature type="binding site" evidence="11">
    <location>
        <begin position="235"/>
        <end position="236"/>
    </location>
    <ligand>
        <name>substrate</name>
    </ligand>
</feature>
<evidence type="ECO:0000256" key="6">
    <source>
        <dbReference type="ARBA" id="ARBA00022643"/>
    </source>
</evidence>
<evidence type="ECO:0000256" key="7">
    <source>
        <dbReference type="ARBA" id="ARBA00022975"/>
    </source>
</evidence>
<evidence type="ECO:0000313" key="13">
    <source>
        <dbReference type="EMBL" id="RJF93577.1"/>
    </source>
</evidence>
<comment type="function">
    <text evidence="1 11">Catalyzes the conversion of dihydroorotate to orotate with quinone as electron acceptor.</text>
</comment>
<dbReference type="PANTHER" id="PTHR48109">
    <property type="entry name" value="DIHYDROOROTATE DEHYDROGENASE (QUINONE), MITOCHONDRIAL-RELATED"/>
    <property type="match status" value="1"/>
</dbReference>
<feature type="binding site" evidence="11">
    <location>
        <begin position="306"/>
        <end position="307"/>
    </location>
    <ligand>
        <name>FMN</name>
        <dbReference type="ChEBI" id="CHEBI:58210"/>
    </ligand>
</feature>
<dbReference type="PROSITE" id="PS00911">
    <property type="entry name" value="DHODEHASE_1"/>
    <property type="match status" value="1"/>
</dbReference>
<comment type="subcellular location">
    <subcellularLocation>
        <location evidence="11">Cell membrane</location>
        <topology evidence="11">Peripheral membrane protein</topology>
    </subcellularLocation>
    <subcellularLocation>
        <location evidence="2">Membrane</location>
    </subcellularLocation>
</comment>
<evidence type="ECO:0000256" key="3">
    <source>
        <dbReference type="ARBA" id="ARBA00005161"/>
    </source>
</evidence>
<dbReference type="GO" id="GO:0005737">
    <property type="term" value="C:cytoplasm"/>
    <property type="evidence" value="ECO:0007669"/>
    <property type="project" value="InterPro"/>
</dbReference>
<dbReference type="AlphaFoldDB" id="A0A418WQQ9"/>
<evidence type="ECO:0000256" key="4">
    <source>
        <dbReference type="ARBA" id="ARBA00005359"/>
    </source>
</evidence>
<dbReference type="GO" id="GO:0005886">
    <property type="term" value="C:plasma membrane"/>
    <property type="evidence" value="ECO:0007669"/>
    <property type="project" value="UniProtKB-SubCell"/>
</dbReference>
<dbReference type="OrthoDB" id="9802377at2"/>
<accession>A0A418WQQ9</accession>
<dbReference type="PIRSF" id="PIRSF000164">
    <property type="entry name" value="DHO_oxidase"/>
    <property type="match status" value="1"/>
</dbReference>
<dbReference type="InterPro" id="IPR001295">
    <property type="entry name" value="Dihydroorotate_DH_CS"/>
</dbReference>
<dbReference type="InterPro" id="IPR005720">
    <property type="entry name" value="Dihydroorotate_DH_cat"/>
</dbReference>
<evidence type="ECO:0000256" key="10">
    <source>
        <dbReference type="ARBA" id="ARBA00048639"/>
    </source>
</evidence>
<evidence type="ECO:0000259" key="12">
    <source>
        <dbReference type="Pfam" id="PF01180"/>
    </source>
</evidence>
<sequence length="344" mass="35780">MLYSLLRPLIFLADAERAHRLSIAALKLLPPAPPPAPDPVLSTRVAGIDFPNPVGLAAGYDKDGEVPHAMLGLGFGFAELGTLTPLPQAGNPRPRLFRLAEDEAVINRMGFNNGGQAAALERLRRVAHRPGVVGVNIGANKDSEDRIADYAKGVAAMKQVATYLTVNISSPNTPGLRALQDAGALEALLDAVMAARGNDGPPIFLKVAPDLEPADIDDIARIAADKALDALIVSNTTITRPALRSSHAAETGGLSGAPLRDIAQKRVADFRKATGGTIPLIGAGGIATAEDAYARIRAGASLIQIYSAMVYEGPGLARRISTGLKTLLRRGGFANVADAVGTSS</sequence>
<dbReference type="NCBIfam" id="NF003645">
    <property type="entry name" value="PRK05286.1-2"/>
    <property type="match status" value="1"/>
</dbReference>
<dbReference type="InterPro" id="IPR013785">
    <property type="entry name" value="Aldolase_TIM"/>
</dbReference>
<dbReference type="SUPFAM" id="SSF51395">
    <property type="entry name" value="FMN-linked oxidoreductases"/>
    <property type="match status" value="1"/>
</dbReference>
<comment type="catalytic activity">
    <reaction evidence="10 11">
        <text>(S)-dihydroorotate + a quinone = orotate + a quinol</text>
        <dbReference type="Rhea" id="RHEA:30187"/>
        <dbReference type="ChEBI" id="CHEBI:24646"/>
        <dbReference type="ChEBI" id="CHEBI:30839"/>
        <dbReference type="ChEBI" id="CHEBI:30864"/>
        <dbReference type="ChEBI" id="CHEBI:132124"/>
        <dbReference type="EC" id="1.3.5.2"/>
    </reaction>
</comment>
<dbReference type="Pfam" id="PF01180">
    <property type="entry name" value="DHO_dh"/>
    <property type="match status" value="1"/>
</dbReference>
<name>A0A418WQQ9_9SPHN</name>
<dbReference type="InterPro" id="IPR050074">
    <property type="entry name" value="DHO_dehydrogenase"/>
</dbReference>
<comment type="caution">
    <text evidence="13">The sequence shown here is derived from an EMBL/GenBank/DDBJ whole genome shotgun (WGS) entry which is preliminary data.</text>
</comment>
<dbReference type="GO" id="GO:0106430">
    <property type="term" value="F:dihydroorotate dehydrogenase (quinone) activity"/>
    <property type="evidence" value="ECO:0007669"/>
    <property type="project" value="UniProtKB-EC"/>
</dbReference>
<feature type="binding site" evidence="11">
    <location>
        <position position="206"/>
    </location>
    <ligand>
        <name>FMN</name>
        <dbReference type="ChEBI" id="CHEBI:58210"/>
    </ligand>
</feature>
<dbReference type="EMBL" id="QYUM01000002">
    <property type="protein sequence ID" value="RJF93577.1"/>
    <property type="molecule type" value="Genomic_DNA"/>
</dbReference>
<feature type="binding site" evidence="11">
    <location>
        <position position="234"/>
    </location>
    <ligand>
        <name>FMN</name>
        <dbReference type="ChEBI" id="CHEBI:58210"/>
    </ligand>
</feature>
<feature type="binding site" evidence="11">
    <location>
        <begin position="58"/>
        <end position="62"/>
    </location>
    <ligand>
        <name>FMN</name>
        <dbReference type="ChEBI" id="CHEBI:58210"/>
    </ligand>
</feature>
<feature type="binding site" evidence="11">
    <location>
        <position position="256"/>
    </location>
    <ligand>
        <name>FMN</name>
        <dbReference type="ChEBI" id="CHEBI:58210"/>
    </ligand>
</feature>
<feature type="binding site" evidence="11">
    <location>
        <position position="167"/>
    </location>
    <ligand>
        <name>FMN</name>
        <dbReference type="ChEBI" id="CHEBI:58210"/>
    </ligand>
</feature>
<feature type="binding site" evidence="11">
    <location>
        <position position="82"/>
    </location>
    <ligand>
        <name>FMN</name>
        <dbReference type="ChEBI" id="CHEBI:58210"/>
    </ligand>
</feature>
<feature type="domain" description="Dihydroorotate dehydrogenase catalytic" evidence="12">
    <location>
        <begin position="41"/>
        <end position="328"/>
    </location>
</feature>
<keyword evidence="11" id="KW-1003">Cell membrane</keyword>
<evidence type="ECO:0000256" key="2">
    <source>
        <dbReference type="ARBA" id="ARBA00004370"/>
    </source>
</evidence>
<dbReference type="NCBIfam" id="TIGR01036">
    <property type="entry name" value="pyrD_sub2"/>
    <property type="match status" value="1"/>
</dbReference>
<evidence type="ECO:0000256" key="8">
    <source>
        <dbReference type="ARBA" id="ARBA00023002"/>
    </source>
</evidence>
<dbReference type="InterPro" id="IPR012135">
    <property type="entry name" value="Dihydroorotate_DH_1_2"/>
</dbReference>
<protein>
    <recommendedName>
        <fullName evidence="11">Dihydroorotate dehydrogenase (quinone)</fullName>
        <ecNumber evidence="11">1.3.5.2</ecNumber>
    </recommendedName>
    <alternativeName>
        <fullName evidence="11">DHOdehase</fullName>
        <shortName evidence="11">DHOD</shortName>
        <shortName evidence="11">DHODase</shortName>
    </alternativeName>
    <alternativeName>
        <fullName evidence="11">Dihydroorotate oxidase</fullName>
    </alternativeName>
</protein>
<dbReference type="GO" id="GO:0006207">
    <property type="term" value="P:'de novo' pyrimidine nucleobase biosynthetic process"/>
    <property type="evidence" value="ECO:0007669"/>
    <property type="project" value="UniProtKB-UniRule"/>
</dbReference>
<organism evidence="13 14">
    <name type="scientific">Sphingomonas cavernae</name>
    <dbReference type="NCBI Taxonomy" id="2320861"/>
    <lineage>
        <taxon>Bacteria</taxon>
        <taxon>Pseudomonadati</taxon>
        <taxon>Pseudomonadota</taxon>
        <taxon>Alphaproteobacteria</taxon>
        <taxon>Sphingomonadales</taxon>
        <taxon>Sphingomonadaceae</taxon>
        <taxon>Sphingomonas</taxon>
    </lineage>
</organism>
<keyword evidence="6 11" id="KW-0288">FMN</keyword>
<evidence type="ECO:0000256" key="5">
    <source>
        <dbReference type="ARBA" id="ARBA00022630"/>
    </source>
</evidence>
<feature type="binding site" evidence="11">
    <location>
        <position position="172"/>
    </location>
    <ligand>
        <name>substrate</name>
    </ligand>
</feature>
<feature type="binding site" evidence="11">
    <location>
        <position position="136"/>
    </location>
    <ligand>
        <name>FMN</name>
        <dbReference type="ChEBI" id="CHEBI:58210"/>
    </ligand>
</feature>
<evidence type="ECO:0000313" key="14">
    <source>
        <dbReference type="Proteomes" id="UP000286100"/>
    </source>
</evidence>
<feature type="binding site" evidence="11">
    <location>
        <position position="62"/>
    </location>
    <ligand>
        <name>substrate</name>
    </ligand>
</feature>
<gene>
    <name evidence="11" type="primary">pyrD</name>
    <name evidence="13" type="ORF">D3876_04470</name>
</gene>
<proteinExistence type="inferred from homology"/>
<keyword evidence="8 11" id="KW-0560">Oxidoreductase</keyword>
<feature type="active site" description="Nucleophile" evidence="11">
    <location>
        <position position="170"/>
    </location>
</feature>